<accession>A0A2R5GCA5</accession>
<organism evidence="2 3">
    <name type="scientific">Hondaea fermentalgiana</name>
    <dbReference type="NCBI Taxonomy" id="2315210"/>
    <lineage>
        <taxon>Eukaryota</taxon>
        <taxon>Sar</taxon>
        <taxon>Stramenopiles</taxon>
        <taxon>Bigyra</taxon>
        <taxon>Labyrinthulomycetes</taxon>
        <taxon>Thraustochytrida</taxon>
        <taxon>Thraustochytriidae</taxon>
        <taxon>Hondaea</taxon>
    </lineage>
</organism>
<evidence type="ECO:0000256" key="1">
    <source>
        <dbReference type="SAM" id="MobiDB-lite"/>
    </source>
</evidence>
<gene>
    <name evidence="2" type="ORF">FCC1311_048312</name>
</gene>
<dbReference type="AlphaFoldDB" id="A0A2R5GCA5"/>
<proteinExistence type="predicted"/>
<evidence type="ECO:0000313" key="2">
    <source>
        <dbReference type="EMBL" id="GBG28610.1"/>
    </source>
</evidence>
<sequence>MSLPDSFRGNRWFPRAGHARRPGDPGPLKQCLDRPGAPPIFAQDLTARGAKKFYTSGYSDVAWRLGRELQSGRPVHLHEVLRPERASRVFVDVDGPPGEETSFFVARFATHLGEHLARRLVREGAGPVPIRVLDASTDKKFSQHLVADAFVRDVATVKQLVAEAVASSEDRERAAAVVDMHVYDTNHSLRVPYGSKPDRDGRLELVERGTRIPFSAEVFYKCLVQCKRLQDKTYLLRSSGDVKEQGAALAPAAAASSLSPISSDTWVVSPALLEHCIKPIMGEDVKVSSARRCGNMLQCVVLNGSCPFINDKHRSNNQYCHVRLGKREATAWFRCADIECPRVSFGETVVSQFLS</sequence>
<comment type="caution">
    <text evidence="2">The sequence shown here is derived from an EMBL/GenBank/DDBJ whole genome shotgun (WGS) entry which is preliminary data.</text>
</comment>
<dbReference type="EMBL" id="BEYU01000045">
    <property type="protein sequence ID" value="GBG28610.1"/>
    <property type="molecule type" value="Genomic_DNA"/>
</dbReference>
<keyword evidence="3" id="KW-1185">Reference proteome</keyword>
<feature type="region of interest" description="Disordered" evidence="1">
    <location>
        <begin position="1"/>
        <end position="28"/>
    </location>
</feature>
<protein>
    <submittedName>
        <fullName evidence="2">Uncharacterized protein</fullName>
    </submittedName>
</protein>
<dbReference type="InParanoid" id="A0A2R5GCA5"/>
<name>A0A2R5GCA5_9STRA</name>
<evidence type="ECO:0000313" key="3">
    <source>
        <dbReference type="Proteomes" id="UP000241890"/>
    </source>
</evidence>
<reference evidence="2 3" key="1">
    <citation type="submission" date="2017-12" db="EMBL/GenBank/DDBJ databases">
        <title>Sequencing, de novo assembly and annotation of complete genome of a new Thraustochytrid species, strain FCC1311.</title>
        <authorList>
            <person name="Sedici K."/>
            <person name="Godart F."/>
            <person name="Aiese Cigliano R."/>
            <person name="Sanseverino W."/>
            <person name="Barakat M."/>
            <person name="Ortet P."/>
            <person name="Marechal E."/>
            <person name="Cagnac O."/>
            <person name="Amato A."/>
        </authorList>
    </citation>
    <scope>NUCLEOTIDE SEQUENCE [LARGE SCALE GENOMIC DNA]</scope>
</reference>
<dbReference type="Proteomes" id="UP000241890">
    <property type="component" value="Unassembled WGS sequence"/>
</dbReference>